<comment type="caution">
    <text evidence="1">The sequence shown here is derived from an EMBL/GenBank/DDBJ whole genome shotgun (WGS) entry which is preliminary data.</text>
</comment>
<dbReference type="Proteomes" id="UP001234297">
    <property type="component" value="Chromosome 3"/>
</dbReference>
<gene>
    <name evidence="1" type="ORF">MRB53_010250</name>
</gene>
<name>A0ACC2LS38_PERAE</name>
<protein>
    <submittedName>
        <fullName evidence="1">Uncharacterized protein</fullName>
    </submittedName>
</protein>
<reference evidence="1 2" key="1">
    <citation type="journal article" date="2022" name="Hortic Res">
        <title>A haplotype resolved chromosomal level avocado genome allows analysis of novel avocado genes.</title>
        <authorList>
            <person name="Nath O."/>
            <person name="Fletcher S.J."/>
            <person name="Hayward A."/>
            <person name="Shaw L.M."/>
            <person name="Masouleh A.K."/>
            <person name="Furtado A."/>
            <person name="Henry R.J."/>
            <person name="Mitter N."/>
        </authorList>
    </citation>
    <scope>NUCLEOTIDE SEQUENCE [LARGE SCALE GENOMIC DNA]</scope>
    <source>
        <strain evidence="2">cv. Hass</strain>
    </source>
</reference>
<sequence>MAADVSTRFLKFILSFNSEPNPSIGTYLENTQKETNPTKDHEHPMPQSLPLSRITASDHRLPKWVPSIRILSPLRHRFQPVGIRRRSSNSVGSWRIEG</sequence>
<evidence type="ECO:0000313" key="2">
    <source>
        <dbReference type="Proteomes" id="UP001234297"/>
    </source>
</evidence>
<accession>A0ACC2LS38</accession>
<organism evidence="1 2">
    <name type="scientific">Persea americana</name>
    <name type="common">Avocado</name>
    <dbReference type="NCBI Taxonomy" id="3435"/>
    <lineage>
        <taxon>Eukaryota</taxon>
        <taxon>Viridiplantae</taxon>
        <taxon>Streptophyta</taxon>
        <taxon>Embryophyta</taxon>
        <taxon>Tracheophyta</taxon>
        <taxon>Spermatophyta</taxon>
        <taxon>Magnoliopsida</taxon>
        <taxon>Magnoliidae</taxon>
        <taxon>Laurales</taxon>
        <taxon>Lauraceae</taxon>
        <taxon>Persea</taxon>
    </lineage>
</organism>
<proteinExistence type="predicted"/>
<dbReference type="EMBL" id="CM056811">
    <property type="protein sequence ID" value="KAJ8635983.1"/>
    <property type="molecule type" value="Genomic_DNA"/>
</dbReference>
<evidence type="ECO:0000313" key="1">
    <source>
        <dbReference type="EMBL" id="KAJ8635983.1"/>
    </source>
</evidence>
<keyword evidence="2" id="KW-1185">Reference proteome</keyword>